<evidence type="ECO:0000313" key="3">
    <source>
        <dbReference type="Proteomes" id="UP001175211"/>
    </source>
</evidence>
<proteinExistence type="predicted"/>
<feature type="signal peptide" evidence="1">
    <location>
        <begin position="1"/>
        <end position="21"/>
    </location>
</feature>
<keyword evidence="1" id="KW-0732">Signal</keyword>
<keyword evidence="3" id="KW-1185">Reference proteome</keyword>
<name>A0AA39N5D7_ARMTA</name>
<feature type="chain" id="PRO_5041298355" description="Hydrophobin" evidence="1">
    <location>
        <begin position="22"/>
        <end position="75"/>
    </location>
</feature>
<organism evidence="2 3">
    <name type="scientific">Armillaria tabescens</name>
    <name type="common">Ringless honey mushroom</name>
    <name type="synonym">Agaricus tabescens</name>
    <dbReference type="NCBI Taxonomy" id="1929756"/>
    <lineage>
        <taxon>Eukaryota</taxon>
        <taxon>Fungi</taxon>
        <taxon>Dikarya</taxon>
        <taxon>Basidiomycota</taxon>
        <taxon>Agaricomycotina</taxon>
        <taxon>Agaricomycetes</taxon>
        <taxon>Agaricomycetidae</taxon>
        <taxon>Agaricales</taxon>
        <taxon>Marasmiineae</taxon>
        <taxon>Physalacriaceae</taxon>
        <taxon>Desarmillaria</taxon>
    </lineage>
</organism>
<evidence type="ECO:0008006" key="4">
    <source>
        <dbReference type="Google" id="ProtNLM"/>
    </source>
</evidence>
<accession>A0AA39N5D7</accession>
<dbReference type="Proteomes" id="UP001175211">
    <property type="component" value="Unassembled WGS sequence"/>
</dbReference>
<reference evidence="2" key="1">
    <citation type="submission" date="2023-06" db="EMBL/GenBank/DDBJ databases">
        <authorList>
            <consortium name="Lawrence Berkeley National Laboratory"/>
            <person name="Ahrendt S."/>
            <person name="Sahu N."/>
            <person name="Indic B."/>
            <person name="Wong-Bajracharya J."/>
            <person name="Merenyi Z."/>
            <person name="Ke H.-M."/>
            <person name="Monk M."/>
            <person name="Kocsube S."/>
            <person name="Drula E."/>
            <person name="Lipzen A."/>
            <person name="Balint B."/>
            <person name="Henrissat B."/>
            <person name="Andreopoulos B."/>
            <person name="Martin F.M."/>
            <person name="Harder C.B."/>
            <person name="Rigling D."/>
            <person name="Ford K.L."/>
            <person name="Foster G.D."/>
            <person name="Pangilinan J."/>
            <person name="Papanicolaou A."/>
            <person name="Barry K."/>
            <person name="LaButti K."/>
            <person name="Viragh M."/>
            <person name="Koriabine M."/>
            <person name="Yan M."/>
            <person name="Riley R."/>
            <person name="Champramary S."/>
            <person name="Plett K.L."/>
            <person name="Tsai I.J."/>
            <person name="Slot J."/>
            <person name="Sipos G."/>
            <person name="Plett J."/>
            <person name="Nagy L.G."/>
            <person name="Grigoriev I.V."/>
        </authorList>
    </citation>
    <scope>NUCLEOTIDE SEQUENCE</scope>
    <source>
        <strain evidence="2">CCBAS 213</strain>
    </source>
</reference>
<dbReference type="GeneID" id="85361050"/>
<evidence type="ECO:0000256" key="1">
    <source>
        <dbReference type="SAM" id="SignalP"/>
    </source>
</evidence>
<comment type="caution">
    <text evidence="2">The sequence shown here is derived from an EMBL/GenBank/DDBJ whole genome shotgun (WGS) entry which is preliminary data.</text>
</comment>
<dbReference type="RefSeq" id="XP_060330321.1">
    <property type="nucleotide sequence ID" value="XM_060477502.1"/>
</dbReference>
<dbReference type="EMBL" id="JAUEPS010000019">
    <property type="protein sequence ID" value="KAK0458029.1"/>
    <property type="molecule type" value="Genomic_DNA"/>
</dbReference>
<protein>
    <recommendedName>
        <fullName evidence="4">Hydrophobin</fullName>
    </recommendedName>
</protein>
<evidence type="ECO:0000313" key="2">
    <source>
        <dbReference type="EMBL" id="KAK0458029.1"/>
    </source>
</evidence>
<sequence>MTYSLKARLATLFVVLTLGTAQDATTRTGGLGVPCGDLASLPPCAVGLVCCFYEPLYGLIKGAGFVATMAILCED</sequence>
<dbReference type="AlphaFoldDB" id="A0AA39N5D7"/>
<gene>
    <name evidence="2" type="ORF">EV420DRAFT_1643376</name>
</gene>